<name>T1D1Y8_9ZZZZ</name>
<dbReference type="InterPro" id="IPR002641">
    <property type="entry name" value="PNPLA_dom"/>
</dbReference>
<dbReference type="PROSITE" id="PS51635">
    <property type="entry name" value="PNPLA"/>
    <property type="match status" value="1"/>
</dbReference>
<dbReference type="AlphaFoldDB" id="T1D1Y8"/>
<feature type="domain" description="PNPLA" evidence="2">
    <location>
        <begin position="1"/>
        <end position="93"/>
    </location>
</feature>
<dbReference type="GO" id="GO:0006629">
    <property type="term" value="P:lipid metabolic process"/>
    <property type="evidence" value="ECO:0007669"/>
    <property type="project" value="UniProtKB-KW"/>
</dbReference>
<dbReference type="Pfam" id="PF01734">
    <property type="entry name" value="Patatin"/>
    <property type="match status" value="1"/>
</dbReference>
<sequence>MAAAVDLRGAVHAQSAGTAAARSVTREPLRAPRHTLDPLVTTERPAYWEHVGDLIETLIASMSLPGIFPPVELDGRPHIDGAMTNNLPVDQATENGAQTTVSILCNCCRRP</sequence>
<dbReference type="InterPro" id="IPR016035">
    <property type="entry name" value="Acyl_Trfase/lysoPLipase"/>
</dbReference>
<reference evidence="3" key="2">
    <citation type="journal article" date="2014" name="ISME J.">
        <title>Microbial stratification in low pH oxic and suboxic macroscopic growths along an acid mine drainage.</title>
        <authorList>
            <person name="Mendez-Garcia C."/>
            <person name="Mesa V."/>
            <person name="Sprenger R.R."/>
            <person name="Richter M."/>
            <person name="Diez M.S."/>
            <person name="Solano J."/>
            <person name="Bargiela R."/>
            <person name="Golyshina O.V."/>
            <person name="Manteca A."/>
            <person name="Ramos J.L."/>
            <person name="Gallego J.R."/>
            <person name="Llorente I."/>
            <person name="Martins Dos Santos V.A."/>
            <person name="Jensen O.N."/>
            <person name="Pelaez A.I."/>
            <person name="Sanchez J."/>
            <person name="Ferrer M."/>
        </authorList>
    </citation>
    <scope>NUCLEOTIDE SEQUENCE</scope>
</reference>
<reference evidence="3" key="1">
    <citation type="submission" date="2013-08" db="EMBL/GenBank/DDBJ databases">
        <authorList>
            <person name="Mendez C."/>
            <person name="Richter M."/>
            <person name="Ferrer M."/>
            <person name="Sanchez J."/>
        </authorList>
    </citation>
    <scope>NUCLEOTIDE SEQUENCE</scope>
</reference>
<accession>T1D1Y8</accession>
<dbReference type="Gene3D" id="3.40.1090.10">
    <property type="entry name" value="Cytosolic phospholipase A2 catalytic domain"/>
    <property type="match status" value="1"/>
</dbReference>
<gene>
    <name evidence="3" type="ORF">B1B_02103</name>
</gene>
<evidence type="ECO:0000259" key="2">
    <source>
        <dbReference type="PROSITE" id="PS51635"/>
    </source>
</evidence>
<evidence type="ECO:0000313" key="3">
    <source>
        <dbReference type="EMBL" id="EQD75479.1"/>
    </source>
</evidence>
<proteinExistence type="predicted"/>
<comment type="caution">
    <text evidence="3">The sequence shown here is derived from an EMBL/GenBank/DDBJ whole genome shotgun (WGS) entry which is preliminary data.</text>
</comment>
<protein>
    <submittedName>
        <fullName evidence="3">Patatin</fullName>
    </submittedName>
</protein>
<organism evidence="3">
    <name type="scientific">mine drainage metagenome</name>
    <dbReference type="NCBI Taxonomy" id="410659"/>
    <lineage>
        <taxon>unclassified sequences</taxon>
        <taxon>metagenomes</taxon>
        <taxon>ecological metagenomes</taxon>
    </lineage>
</organism>
<dbReference type="EMBL" id="AUZY01001238">
    <property type="protein sequence ID" value="EQD75479.1"/>
    <property type="molecule type" value="Genomic_DNA"/>
</dbReference>
<dbReference type="SUPFAM" id="SSF52151">
    <property type="entry name" value="FabD/lysophospholipase-like"/>
    <property type="match status" value="1"/>
</dbReference>
<evidence type="ECO:0000256" key="1">
    <source>
        <dbReference type="ARBA" id="ARBA00023098"/>
    </source>
</evidence>
<keyword evidence="1" id="KW-0443">Lipid metabolism</keyword>